<evidence type="ECO:0000259" key="2">
    <source>
        <dbReference type="Pfam" id="PF04734"/>
    </source>
</evidence>
<feature type="signal peptide" evidence="1">
    <location>
        <begin position="1"/>
        <end position="22"/>
    </location>
</feature>
<dbReference type="Proteomes" id="UP000199226">
    <property type="component" value="Unassembled WGS sequence"/>
</dbReference>
<organism evidence="3 4">
    <name type="scientific">Daejeonella rubra</name>
    <dbReference type="NCBI Taxonomy" id="990371"/>
    <lineage>
        <taxon>Bacteria</taxon>
        <taxon>Pseudomonadati</taxon>
        <taxon>Bacteroidota</taxon>
        <taxon>Sphingobacteriia</taxon>
        <taxon>Sphingobacteriales</taxon>
        <taxon>Sphingobacteriaceae</taxon>
        <taxon>Daejeonella</taxon>
    </lineage>
</organism>
<reference evidence="4" key="1">
    <citation type="submission" date="2016-10" db="EMBL/GenBank/DDBJ databases">
        <authorList>
            <person name="Varghese N."/>
            <person name="Submissions S."/>
        </authorList>
    </citation>
    <scope>NUCLEOTIDE SEQUENCE [LARGE SCALE GENOMIC DNA]</scope>
    <source>
        <strain evidence="4">DSM 24536</strain>
    </source>
</reference>
<dbReference type="OrthoDB" id="2579961at2"/>
<gene>
    <name evidence="3" type="ORF">SAMN05421813_10966</name>
</gene>
<dbReference type="EMBL" id="FNHH01000009">
    <property type="protein sequence ID" value="SDM30341.1"/>
    <property type="molecule type" value="Genomic_DNA"/>
</dbReference>
<dbReference type="RefSeq" id="WP_090703925.1">
    <property type="nucleotide sequence ID" value="NZ_FNHH01000009.1"/>
</dbReference>
<protein>
    <submittedName>
        <fullName evidence="3">Neutral/alkaline non-lysosomal ceramidase, N-terminal</fullName>
    </submittedName>
</protein>
<dbReference type="Pfam" id="PF04734">
    <property type="entry name" value="Ceramidase_alk"/>
    <property type="match status" value="1"/>
</dbReference>
<evidence type="ECO:0000256" key="1">
    <source>
        <dbReference type="SAM" id="SignalP"/>
    </source>
</evidence>
<proteinExistence type="predicted"/>
<keyword evidence="4" id="KW-1185">Reference proteome</keyword>
<dbReference type="AlphaFoldDB" id="A0A1G9S4L8"/>
<accession>A0A1G9S4L8</accession>
<feature type="chain" id="PRO_5011489973" evidence="1">
    <location>
        <begin position="23"/>
        <end position="460"/>
    </location>
</feature>
<feature type="domain" description="Neutral/alkaline non-lysosomal ceramidase N-terminal" evidence="2">
    <location>
        <begin position="32"/>
        <end position="256"/>
    </location>
</feature>
<dbReference type="STRING" id="990371.SAMN05421813_10966"/>
<evidence type="ECO:0000313" key="4">
    <source>
        <dbReference type="Proteomes" id="UP000199226"/>
    </source>
</evidence>
<name>A0A1G9S4L8_9SPHI</name>
<keyword evidence="1" id="KW-0732">Signal</keyword>
<dbReference type="PROSITE" id="PS51257">
    <property type="entry name" value="PROKAR_LIPOPROTEIN"/>
    <property type="match status" value="1"/>
</dbReference>
<sequence length="460" mass="50569">MKITLISLTFSLFILSCIPSSAQNTSTNYSWKAGVSSVKITPAEAMPMAGFASRTHSSEGTLHDIWAKALLIEDSKGKRAVMISSDLLGFPKIMSDPIRDRIKTQYGLGRDQILLNSSHTHSGPVIGDALSDVYVLDNQQVASVKKYSKILEDQIVKLVGDAIKNMEPVELFSQNGVTRFQVNRRNNNANLLTQLTELQGPNDFAVPVLKAVTAKGDLKAIAFGYACHPTVLSGYDWSGDYPGYAQIELEKDHPGTTALFFQSSGADQNPLPRHTAPLAKQYGRELAAAVDRVLEEDMRKLPSILITSYSELDLPLATSPTEAELTKIVNTSAVPYQKRWAQRFLNKIKAGEKLMTSYPYPVQVWSIGNLPLVSLGGELLVEYGIKIKQMLGEDTFVYGYSNDVMSYVPSSTVLKEGGYEGESAHTVYGLPSKWQVGVESRILNEVLRLAEKNGQIKNSK</sequence>
<evidence type="ECO:0000313" key="3">
    <source>
        <dbReference type="EMBL" id="SDM30341.1"/>
    </source>
</evidence>
<dbReference type="InterPro" id="IPR031329">
    <property type="entry name" value="NEUT/ALK_ceramidase_N"/>
</dbReference>